<keyword evidence="1" id="KW-0472">Membrane</keyword>
<evidence type="ECO:0000256" key="1">
    <source>
        <dbReference type="SAM" id="Phobius"/>
    </source>
</evidence>
<dbReference type="EMBL" id="HBHK01000238">
    <property type="protein sequence ID" value="CAD9661909.1"/>
    <property type="molecule type" value="Transcribed_RNA"/>
</dbReference>
<reference evidence="2" key="1">
    <citation type="submission" date="2021-01" db="EMBL/GenBank/DDBJ databases">
        <authorList>
            <person name="Corre E."/>
            <person name="Pelletier E."/>
            <person name="Niang G."/>
            <person name="Scheremetjew M."/>
            <person name="Finn R."/>
            <person name="Kale V."/>
            <person name="Holt S."/>
            <person name="Cochrane G."/>
            <person name="Meng A."/>
            <person name="Brown T."/>
            <person name="Cohen L."/>
        </authorList>
    </citation>
    <scope>NUCLEOTIDE SEQUENCE</scope>
    <source>
        <strain evidence="2">NY070348D</strain>
    </source>
</reference>
<feature type="transmembrane region" description="Helical" evidence="1">
    <location>
        <begin position="132"/>
        <end position="149"/>
    </location>
</feature>
<accession>A0A7S2R657</accession>
<keyword evidence="1" id="KW-0812">Transmembrane</keyword>
<proteinExistence type="predicted"/>
<protein>
    <submittedName>
        <fullName evidence="2">Uncharacterized protein</fullName>
    </submittedName>
</protein>
<feature type="transmembrane region" description="Helical" evidence="1">
    <location>
        <begin position="180"/>
        <end position="201"/>
    </location>
</feature>
<keyword evidence="1" id="KW-1133">Transmembrane helix</keyword>
<feature type="transmembrane region" description="Helical" evidence="1">
    <location>
        <begin position="87"/>
        <end position="112"/>
    </location>
</feature>
<organism evidence="2">
    <name type="scientific">Mucochytrium quahogii</name>
    <dbReference type="NCBI Taxonomy" id="96639"/>
    <lineage>
        <taxon>Eukaryota</taxon>
        <taxon>Sar</taxon>
        <taxon>Stramenopiles</taxon>
        <taxon>Bigyra</taxon>
        <taxon>Labyrinthulomycetes</taxon>
        <taxon>Thraustochytrida</taxon>
        <taxon>Thraustochytriidae</taxon>
        <taxon>Mucochytrium</taxon>
    </lineage>
</organism>
<feature type="transmembrane region" description="Helical" evidence="1">
    <location>
        <begin position="156"/>
        <end position="174"/>
    </location>
</feature>
<evidence type="ECO:0000313" key="2">
    <source>
        <dbReference type="EMBL" id="CAD9661909.1"/>
    </source>
</evidence>
<gene>
    <name evidence="2" type="ORF">QSP1433_LOCUS143</name>
</gene>
<name>A0A7S2R657_9STRA</name>
<dbReference type="AlphaFoldDB" id="A0A7S2R657"/>
<sequence>MAYGEDECDRIGLGELVGKAGKNALQGAKPYFKDVETRIVLRRLVYSVIPNSKATAQLMNEPDLYGPVMLVVTECVILSGNHIGSKLWYFVVCGLYWLLFSLFAKQLAFLLVSLFRQQASSSTPPHRLGNGAVLSCIGYGCFGHCLCLVMPRSLYYVGRLILVSSGSCVALFFYRHLSTIIPYLSAGYFAVTLLLVHSYVFPSFVFPD</sequence>